<feature type="binding site" evidence="6">
    <location>
        <position position="276"/>
    </location>
    <ligand>
        <name>Zn(2+)</name>
        <dbReference type="ChEBI" id="CHEBI:29105"/>
        <note>catalytic</note>
    </ligand>
</feature>
<organism evidence="11 12">
    <name type="scientific">Clytia hemisphaerica</name>
    <dbReference type="NCBI Taxonomy" id="252671"/>
    <lineage>
        <taxon>Eukaryota</taxon>
        <taxon>Metazoa</taxon>
        <taxon>Cnidaria</taxon>
        <taxon>Hydrozoa</taxon>
        <taxon>Hydroidolina</taxon>
        <taxon>Leptothecata</taxon>
        <taxon>Obeliida</taxon>
        <taxon>Clytiidae</taxon>
        <taxon>Clytia</taxon>
    </lineage>
</organism>
<dbReference type="SUPFAM" id="SSF55486">
    <property type="entry name" value="Metalloproteases ('zincins'), catalytic domain"/>
    <property type="match status" value="1"/>
</dbReference>
<evidence type="ECO:0000256" key="5">
    <source>
        <dbReference type="ARBA" id="ARBA00023049"/>
    </source>
</evidence>
<evidence type="ECO:0000256" key="6">
    <source>
        <dbReference type="PROSITE-ProRule" id="PRU01211"/>
    </source>
</evidence>
<feature type="region of interest" description="Disordered" evidence="9">
    <location>
        <begin position="108"/>
        <end position="132"/>
    </location>
</feature>
<dbReference type="InterPro" id="IPR034035">
    <property type="entry name" value="Astacin-like_dom"/>
</dbReference>
<reference evidence="11" key="1">
    <citation type="submission" date="2021-01" db="UniProtKB">
        <authorList>
            <consortium name="EnsemblMetazoa"/>
        </authorList>
    </citation>
    <scope>IDENTIFICATION</scope>
</reference>
<keyword evidence="8" id="KW-0175">Coiled coil</keyword>
<dbReference type="OrthoDB" id="291007at2759"/>
<evidence type="ECO:0000256" key="4">
    <source>
        <dbReference type="ARBA" id="ARBA00022833"/>
    </source>
</evidence>
<dbReference type="AlphaFoldDB" id="A0A7M5WQA3"/>
<dbReference type="GeneID" id="136799559"/>
<keyword evidence="7" id="KW-0732">Signal</keyword>
<evidence type="ECO:0000256" key="2">
    <source>
        <dbReference type="ARBA" id="ARBA00022723"/>
    </source>
</evidence>
<evidence type="ECO:0000256" key="3">
    <source>
        <dbReference type="ARBA" id="ARBA00022801"/>
    </source>
</evidence>
<feature type="active site" evidence="6">
    <location>
        <position position="273"/>
    </location>
</feature>
<dbReference type="PROSITE" id="PS51864">
    <property type="entry name" value="ASTACIN"/>
    <property type="match status" value="1"/>
</dbReference>
<evidence type="ECO:0000256" key="7">
    <source>
        <dbReference type="RuleBase" id="RU361183"/>
    </source>
</evidence>
<keyword evidence="5 6" id="KW-0482">Metalloprotease</keyword>
<dbReference type="Pfam" id="PF01400">
    <property type="entry name" value="Astacin"/>
    <property type="match status" value="1"/>
</dbReference>
<feature type="region of interest" description="Disordered" evidence="9">
    <location>
        <begin position="376"/>
        <end position="437"/>
    </location>
</feature>
<keyword evidence="12" id="KW-1185">Reference proteome</keyword>
<keyword evidence="1 6" id="KW-0645">Protease</keyword>
<evidence type="ECO:0000256" key="8">
    <source>
        <dbReference type="SAM" id="Coils"/>
    </source>
</evidence>
<evidence type="ECO:0000259" key="10">
    <source>
        <dbReference type="PROSITE" id="PS51864"/>
    </source>
</evidence>
<name>A0A7M5WQA3_9CNID</name>
<dbReference type="InterPro" id="IPR001506">
    <property type="entry name" value="Peptidase_M12A"/>
</dbReference>
<keyword evidence="4 6" id="KW-0862">Zinc</keyword>
<keyword evidence="2 6" id="KW-0479">Metal-binding</keyword>
<dbReference type="EnsemblMetazoa" id="CLYHEMT001117.1">
    <property type="protein sequence ID" value="CLYHEMP001117.1"/>
    <property type="gene ID" value="CLYHEMG001117"/>
</dbReference>
<accession>A0A7M5WQA3</accession>
<feature type="domain" description="Peptidase M12A" evidence="10">
    <location>
        <begin position="172"/>
        <end position="378"/>
    </location>
</feature>
<keyword evidence="3 6" id="KW-0378">Hydrolase</keyword>
<evidence type="ECO:0000256" key="9">
    <source>
        <dbReference type="SAM" id="MobiDB-lite"/>
    </source>
</evidence>
<comment type="cofactor">
    <cofactor evidence="6 7">
        <name>Zn(2+)</name>
        <dbReference type="ChEBI" id="CHEBI:29105"/>
    </cofactor>
    <text evidence="6 7">Binds 1 zinc ion per subunit.</text>
</comment>
<feature type="signal peptide" evidence="7">
    <location>
        <begin position="1"/>
        <end position="22"/>
    </location>
</feature>
<dbReference type="GO" id="GO:0006508">
    <property type="term" value="P:proteolysis"/>
    <property type="evidence" value="ECO:0007669"/>
    <property type="project" value="UniProtKB-KW"/>
</dbReference>
<feature type="region of interest" description="Disordered" evidence="9">
    <location>
        <begin position="54"/>
        <end position="82"/>
    </location>
</feature>
<feature type="binding site" evidence="6">
    <location>
        <position position="282"/>
    </location>
    <ligand>
        <name>Zn(2+)</name>
        <dbReference type="ChEBI" id="CHEBI:29105"/>
        <note>catalytic</note>
    </ligand>
</feature>
<dbReference type="RefSeq" id="XP_066912379.1">
    <property type="nucleotide sequence ID" value="XM_067056278.1"/>
</dbReference>
<protein>
    <recommendedName>
        <fullName evidence="7">Metalloendopeptidase</fullName>
        <ecNumber evidence="7">3.4.24.-</ecNumber>
    </recommendedName>
</protein>
<dbReference type="PRINTS" id="PR00480">
    <property type="entry name" value="ASTACIN"/>
</dbReference>
<dbReference type="EC" id="3.4.24.-" evidence="7"/>
<dbReference type="PANTHER" id="PTHR10127:SF780">
    <property type="entry name" value="METALLOENDOPEPTIDASE"/>
    <property type="match status" value="1"/>
</dbReference>
<dbReference type="CDD" id="cd04280">
    <property type="entry name" value="ZnMc_astacin_like"/>
    <property type="match status" value="1"/>
</dbReference>
<proteinExistence type="predicted"/>
<evidence type="ECO:0000313" key="12">
    <source>
        <dbReference type="Proteomes" id="UP000594262"/>
    </source>
</evidence>
<evidence type="ECO:0000256" key="1">
    <source>
        <dbReference type="ARBA" id="ARBA00022670"/>
    </source>
</evidence>
<comment type="caution">
    <text evidence="6">Lacks conserved residue(s) required for the propagation of feature annotation.</text>
</comment>
<feature type="compositionally biased region" description="Low complexity" evidence="9">
    <location>
        <begin position="385"/>
        <end position="434"/>
    </location>
</feature>
<dbReference type="Proteomes" id="UP000594262">
    <property type="component" value="Unplaced"/>
</dbReference>
<dbReference type="SMART" id="SM00235">
    <property type="entry name" value="ZnMc"/>
    <property type="match status" value="1"/>
</dbReference>
<dbReference type="PANTHER" id="PTHR10127">
    <property type="entry name" value="DISCOIDIN, CUB, EGF, LAMININ , AND ZINC METALLOPROTEASE DOMAIN CONTAINING"/>
    <property type="match status" value="1"/>
</dbReference>
<dbReference type="GO" id="GO:0008270">
    <property type="term" value="F:zinc ion binding"/>
    <property type="evidence" value="ECO:0007669"/>
    <property type="project" value="UniProtKB-UniRule"/>
</dbReference>
<dbReference type="InterPro" id="IPR024079">
    <property type="entry name" value="MetalloPept_cat_dom_sf"/>
</dbReference>
<dbReference type="InterPro" id="IPR006026">
    <property type="entry name" value="Peptidase_Metallo"/>
</dbReference>
<evidence type="ECO:0000313" key="11">
    <source>
        <dbReference type="EnsemblMetazoa" id="CLYHEMP001117.1"/>
    </source>
</evidence>
<feature type="binding site" evidence="6">
    <location>
        <position position="272"/>
    </location>
    <ligand>
        <name>Zn(2+)</name>
        <dbReference type="ChEBI" id="CHEBI:29105"/>
        <note>catalytic</note>
    </ligand>
</feature>
<sequence>MKGIKVLLLFTLLFGPIQQMNGRSMVNIKKLISDLRHEVKELKDVVAEKKADENIRVNDEDAEPPLNLADDSNDAMNDGEMPPIELADVEDLDEDDGPVELLSDEEESFELLSDEDTMEEDGDGEPPTEPEIEFDDREKLKRDFSGMTEDEINAEVGYKGEEMKLTDQQRKRGVGTNIRLWGGSGTVHFPYKIDSSFSSSDRQLIITAIEELNGYLEGCNGLKLHETYSFSNIGVVHFKWDTGCWSYLGKTDLNPQPIGLHYGCAKKGIIQHEILHALGFNHEQSRTDRDNFVEIQWENIQAGKESNFKKMSDMTLVSQKSKYDYESVMHFSNTTFSKNGKETIVAAKNAINPPATFGQRDHLTELDKEELRAVYGCSGLPPPSTTTTTTTTKKPPTTTITQKPPTTLFTEGPTTTKKPLTTTITQKPPTTLSTEKPGRPDENLLCKLVTGDVDNGTVCNATNFNTTSIKRIYGDGCKDVLAVCYSPEVCLFHEWFQRHCPVTCGKCKGEFSLETMAQITKIYFYEKASSFCGGSKSREYFCIHTEYNRTSSKAPRPTILGSVDTKLSGKFKKSAAINCGNGNPQRVLDVWMSTERISSSAGVNDKLTFKKLQMTRGKCGKQQGRKR</sequence>
<feature type="coiled-coil region" evidence="8">
    <location>
        <begin position="25"/>
        <end position="52"/>
    </location>
</feature>
<feature type="chain" id="PRO_5029938990" description="Metalloendopeptidase" evidence="7">
    <location>
        <begin position="23"/>
        <end position="627"/>
    </location>
</feature>
<dbReference type="Gene3D" id="3.40.390.10">
    <property type="entry name" value="Collagenase (Catalytic Domain)"/>
    <property type="match status" value="1"/>
</dbReference>
<dbReference type="GO" id="GO:0004222">
    <property type="term" value="F:metalloendopeptidase activity"/>
    <property type="evidence" value="ECO:0007669"/>
    <property type="project" value="UniProtKB-UniRule"/>
</dbReference>